<dbReference type="PANTHER" id="PTHR43540">
    <property type="entry name" value="PEROXYUREIDOACRYLATE/UREIDOACRYLATE AMIDOHYDROLASE-RELATED"/>
    <property type="match status" value="1"/>
</dbReference>
<dbReference type="GO" id="GO:0016787">
    <property type="term" value="F:hydrolase activity"/>
    <property type="evidence" value="ECO:0007669"/>
    <property type="project" value="UniProtKB-KW"/>
</dbReference>
<dbReference type="Pfam" id="PF00857">
    <property type="entry name" value="Isochorismatase"/>
    <property type="match status" value="1"/>
</dbReference>
<dbReference type="OrthoDB" id="5360912at2"/>
<dbReference type="Proteomes" id="UP000246145">
    <property type="component" value="Unassembled WGS sequence"/>
</dbReference>
<keyword evidence="4" id="KW-1185">Reference proteome</keyword>
<dbReference type="Gene3D" id="3.40.50.850">
    <property type="entry name" value="Isochorismatase-like"/>
    <property type="match status" value="1"/>
</dbReference>
<dbReference type="InterPro" id="IPR050272">
    <property type="entry name" value="Isochorismatase-like_hydrls"/>
</dbReference>
<dbReference type="InterPro" id="IPR000868">
    <property type="entry name" value="Isochorismatase-like_dom"/>
</dbReference>
<dbReference type="RefSeq" id="WP_116517008.1">
    <property type="nucleotide sequence ID" value="NZ_JACCEX010000001.1"/>
</dbReference>
<dbReference type="PANTHER" id="PTHR43540:SF6">
    <property type="entry name" value="ISOCHORISMATASE-LIKE DOMAIN-CONTAINING PROTEIN"/>
    <property type="match status" value="1"/>
</dbReference>
<sequence>MAALLETLDAQLRPEHTALLVIDMQNDFCAEGGYLHKQRDYKVGFAAKVADNIDRLIAAVRPLGVSVVWIRSIYDFKYLTDAYRVKRREEGCCLENTWGADFFCLAPAQGDAVVDKHSFSGFYRTRLHEVLQEKDIKTLVVTGVATNVCVDSTLREGFFLGYNIVVAEDCVGSNSQAGHEGTLATVRNNIGTVSQSAEIVRVLGGRLVE</sequence>
<gene>
    <name evidence="3" type="ORF">C7440_0056</name>
</gene>
<keyword evidence="1 3" id="KW-0378">Hydrolase</keyword>
<name>A0A2U1CP55_9BURK</name>
<accession>A0A2U1CP55</accession>
<organism evidence="3 4">
    <name type="scientific">Pusillimonas noertemannii</name>
    <dbReference type="NCBI Taxonomy" id="305977"/>
    <lineage>
        <taxon>Bacteria</taxon>
        <taxon>Pseudomonadati</taxon>
        <taxon>Pseudomonadota</taxon>
        <taxon>Betaproteobacteria</taxon>
        <taxon>Burkholderiales</taxon>
        <taxon>Alcaligenaceae</taxon>
        <taxon>Pusillimonas</taxon>
    </lineage>
</organism>
<protein>
    <submittedName>
        <fullName evidence="3">Ureidoacrylate peracid hydrolase</fullName>
    </submittedName>
</protein>
<proteinExistence type="predicted"/>
<evidence type="ECO:0000256" key="1">
    <source>
        <dbReference type="ARBA" id="ARBA00022801"/>
    </source>
</evidence>
<dbReference type="CDD" id="cd00431">
    <property type="entry name" value="cysteine_hydrolases"/>
    <property type="match status" value="1"/>
</dbReference>
<reference evidence="3 4" key="1">
    <citation type="submission" date="2018-04" db="EMBL/GenBank/DDBJ databases">
        <title>Genomic Encyclopedia of Type Strains, Phase IV (KMG-IV): sequencing the most valuable type-strain genomes for metagenomic binning, comparative biology and taxonomic classification.</title>
        <authorList>
            <person name="Goeker M."/>
        </authorList>
    </citation>
    <scope>NUCLEOTIDE SEQUENCE [LARGE SCALE GENOMIC DNA]</scope>
    <source>
        <strain evidence="3 4">DSM 10065</strain>
    </source>
</reference>
<dbReference type="SUPFAM" id="SSF52499">
    <property type="entry name" value="Isochorismatase-like hydrolases"/>
    <property type="match status" value="1"/>
</dbReference>
<dbReference type="InterPro" id="IPR036380">
    <property type="entry name" value="Isochorismatase-like_sf"/>
</dbReference>
<comment type="caution">
    <text evidence="3">The sequence shown here is derived from an EMBL/GenBank/DDBJ whole genome shotgun (WGS) entry which is preliminary data.</text>
</comment>
<evidence type="ECO:0000313" key="4">
    <source>
        <dbReference type="Proteomes" id="UP000246145"/>
    </source>
</evidence>
<evidence type="ECO:0000259" key="2">
    <source>
        <dbReference type="Pfam" id="PF00857"/>
    </source>
</evidence>
<evidence type="ECO:0000313" key="3">
    <source>
        <dbReference type="EMBL" id="PVY67673.1"/>
    </source>
</evidence>
<dbReference type="AlphaFoldDB" id="A0A2U1CP55"/>
<dbReference type="STRING" id="1231391.GCA_000308195_01688"/>
<dbReference type="EMBL" id="QEKO01000001">
    <property type="protein sequence ID" value="PVY67673.1"/>
    <property type="molecule type" value="Genomic_DNA"/>
</dbReference>
<feature type="domain" description="Isochorismatase-like" evidence="2">
    <location>
        <begin position="17"/>
        <end position="197"/>
    </location>
</feature>